<sequence>MARVSRQHHPQFPNERTHPVDEVLPVGKLTLYGFQHVLAFYAAAVIVPILLGNALELSHEQLVYLINADLFTCGIASIIQALGVWKIGARMPLVQGVTFTAVSPMIAIGQGAGGGTAGLLVVYGAVITAGIATFLFAPFFSKLVKYFPPVVIGTILTIIGMTLIPQALQDAAGGAQLIGKPEYGDLKNLGYALGTLLFILAVVRIGKPYLSSLAVLLGLVGGTAVAWAFGDVDFSGVQNADWFGVSTPFHYGMPKFEPFPIIAMVVVMLITMVETTGDVYAIGEITRKRVDNDTVARALRADGVATLLGGLFNSFPYVAFAENIGLVRMSRVMSRFVVVAAGVFMIALGLLPKVGSLVAAIPHPVLGGAAISMFGMVATVGIQILGKVDLREERNALILAVSLGAAMLPTAVAPFFERMPEGVRAVLNSGITLGGLTAILLNLLFNVFTRRNSVEIDWDEMEDDGEPADAAYPSPADQDPVGAADPLGVPGPAAAPYDPQGPVAHFPPDPARHFPPPGPARHFPPGPQDPQGPEGPHWGAPTH</sequence>
<dbReference type="InterPro" id="IPR017588">
    <property type="entry name" value="UacT-like"/>
</dbReference>
<evidence type="ECO:0000313" key="11">
    <source>
        <dbReference type="Proteomes" id="UP000629371"/>
    </source>
</evidence>
<organism evidence="10 11">
    <name type="scientific">Streptomyces siderophoricus</name>
    <dbReference type="NCBI Taxonomy" id="2802281"/>
    <lineage>
        <taxon>Bacteria</taxon>
        <taxon>Bacillati</taxon>
        <taxon>Actinomycetota</taxon>
        <taxon>Actinomycetes</taxon>
        <taxon>Kitasatosporales</taxon>
        <taxon>Streptomycetaceae</taxon>
        <taxon>Streptomyces</taxon>
    </lineage>
</organism>
<evidence type="ECO:0000256" key="9">
    <source>
        <dbReference type="SAM" id="Phobius"/>
    </source>
</evidence>
<comment type="caution">
    <text evidence="10">The sequence shown here is derived from an EMBL/GenBank/DDBJ whole genome shotgun (WGS) entry which is preliminary data.</text>
</comment>
<name>A0ABS1MWF7_9ACTN</name>
<feature type="transmembrane region" description="Helical" evidence="9">
    <location>
        <begin position="365"/>
        <end position="385"/>
    </location>
</feature>
<feature type="transmembrane region" description="Helical" evidence="9">
    <location>
        <begin position="259"/>
        <end position="282"/>
    </location>
</feature>
<dbReference type="InterPro" id="IPR006043">
    <property type="entry name" value="NCS2"/>
</dbReference>
<keyword evidence="6 9" id="KW-1133">Transmembrane helix</keyword>
<dbReference type="InterPro" id="IPR006042">
    <property type="entry name" value="Xan_ur_permease"/>
</dbReference>
<feature type="transmembrane region" description="Helical" evidence="9">
    <location>
        <begin position="37"/>
        <end position="55"/>
    </location>
</feature>
<dbReference type="Proteomes" id="UP000629371">
    <property type="component" value="Unassembled WGS sequence"/>
</dbReference>
<feature type="transmembrane region" description="Helical" evidence="9">
    <location>
        <begin position="422"/>
        <end position="445"/>
    </location>
</feature>
<keyword evidence="3" id="KW-0813">Transport</keyword>
<evidence type="ECO:0000256" key="8">
    <source>
        <dbReference type="SAM" id="MobiDB-lite"/>
    </source>
</evidence>
<comment type="subcellular location">
    <subcellularLocation>
        <location evidence="1">Cell membrane</location>
        <topology evidence="1">Multi-pass membrane protein</topology>
    </subcellularLocation>
</comment>
<evidence type="ECO:0000256" key="7">
    <source>
        <dbReference type="ARBA" id="ARBA00023136"/>
    </source>
</evidence>
<dbReference type="NCBIfam" id="NF037981">
    <property type="entry name" value="NCS2_1"/>
    <property type="match status" value="1"/>
</dbReference>
<feature type="transmembrane region" description="Helical" evidence="9">
    <location>
        <begin position="213"/>
        <end position="230"/>
    </location>
</feature>
<comment type="similarity">
    <text evidence="2">Belongs to the nucleobase:cation symporter-2 (NCS2) (TC 2.A.40) family.</text>
</comment>
<evidence type="ECO:0000256" key="3">
    <source>
        <dbReference type="ARBA" id="ARBA00022448"/>
    </source>
</evidence>
<dbReference type="PROSITE" id="PS01116">
    <property type="entry name" value="XANTH_URACIL_PERMASE"/>
    <property type="match status" value="1"/>
</dbReference>
<feature type="region of interest" description="Disordered" evidence="8">
    <location>
        <begin position="462"/>
        <end position="543"/>
    </location>
</feature>
<accession>A0ABS1MWF7</accession>
<evidence type="ECO:0000256" key="6">
    <source>
        <dbReference type="ARBA" id="ARBA00022989"/>
    </source>
</evidence>
<dbReference type="SUPFAM" id="SSF103473">
    <property type="entry name" value="MFS general substrate transporter"/>
    <property type="match status" value="1"/>
</dbReference>
<feature type="compositionally biased region" description="Pro residues" evidence="8">
    <location>
        <begin position="505"/>
        <end position="530"/>
    </location>
</feature>
<gene>
    <name evidence="10" type="ORF">JK360_22440</name>
</gene>
<keyword evidence="5 9" id="KW-0812">Transmembrane</keyword>
<dbReference type="PANTHER" id="PTHR42810">
    <property type="entry name" value="PURINE PERMEASE C1399.01C-RELATED"/>
    <property type="match status" value="1"/>
</dbReference>
<feature type="transmembrane region" description="Helical" evidence="9">
    <location>
        <begin position="61"/>
        <end position="85"/>
    </location>
</feature>
<evidence type="ECO:0000256" key="5">
    <source>
        <dbReference type="ARBA" id="ARBA00022692"/>
    </source>
</evidence>
<evidence type="ECO:0000313" key="10">
    <source>
        <dbReference type="EMBL" id="MBL1092116.1"/>
    </source>
</evidence>
<dbReference type="NCBIfam" id="TIGR00801">
    <property type="entry name" value="ncs2"/>
    <property type="match status" value="1"/>
</dbReference>
<feature type="transmembrane region" description="Helical" evidence="9">
    <location>
        <begin position="146"/>
        <end position="168"/>
    </location>
</feature>
<dbReference type="PANTHER" id="PTHR42810:SF4">
    <property type="entry name" value="URIC ACID TRANSPORTER UACT"/>
    <property type="match status" value="1"/>
</dbReference>
<feature type="transmembrane region" description="Helical" evidence="9">
    <location>
        <begin position="188"/>
        <end position="206"/>
    </location>
</feature>
<protein>
    <submittedName>
        <fullName evidence="10">Purine/pyrimidine permease</fullName>
    </submittedName>
</protein>
<dbReference type="NCBIfam" id="TIGR03173">
    <property type="entry name" value="pbuX"/>
    <property type="match status" value="1"/>
</dbReference>
<keyword evidence="7 9" id="KW-0472">Membrane</keyword>
<feature type="transmembrane region" description="Helical" evidence="9">
    <location>
        <begin position="336"/>
        <end position="359"/>
    </location>
</feature>
<reference evidence="10 11" key="1">
    <citation type="submission" date="2021-01" db="EMBL/GenBank/DDBJ databases">
        <title>WGS of actinomycetes isolated from Thailand.</title>
        <authorList>
            <person name="Thawai C."/>
        </authorList>
    </citation>
    <scope>NUCLEOTIDE SEQUENCE [LARGE SCALE GENOMIC DNA]</scope>
    <source>
        <strain evidence="10 11">CH9-7</strain>
    </source>
</reference>
<proteinExistence type="inferred from homology"/>
<evidence type="ECO:0000256" key="4">
    <source>
        <dbReference type="ARBA" id="ARBA00022475"/>
    </source>
</evidence>
<dbReference type="InterPro" id="IPR036259">
    <property type="entry name" value="MFS_trans_sf"/>
</dbReference>
<feature type="transmembrane region" description="Helical" evidence="9">
    <location>
        <begin position="397"/>
        <end position="416"/>
    </location>
</feature>
<evidence type="ECO:0000256" key="1">
    <source>
        <dbReference type="ARBA" id="ARBA00004651"/>
    </source>
</evidence>
<feature type="transmembrane region" description="Helical" evidence="9">
    <location>
        <begin position="118"/>
        <end position="139"/>
    </location>
</feature>
<dbReference type="Pfam" id="PF00860">
    <property type="entry name" value="Xan_ur_permease"/>
    <property type="match status" value="1"/>
</dbReference>
<keyword evidence="4" id="KW-1003">Cell membrane</keyword>
<keyword evidence="11" id="KW-1185">Reference proteome</keyword>
<evidence type="ECO:0000256" key="2">
    <source>
        <dbReference type="ARBA" id="ARBA00008821"/>
    </source>
</evidence>
<dbReference type="EMBL" id="JAERRI010000012">
    <property type="protein sequence ID" value="MBL1092116.1"/>
    <property type="molecule type" value="Genomic_DNA"/>
</dbReference>
<dbReference type="RefSeq" id="WP_201807215.1">
    <property type="nucleotide sequence ID" value="NZ_JAERRI010000012.1"/>
</dbReference>